<dbReference type="SMART" id="SM00298">
    <property type="entry name" value="CHROMO"/>
    <property type="match status" value="1"/>
</dbReference>
<dbReference type="RefSeq" id="XP_035319598.1">
    <property type="nucleotide sequence ID" value="XM_035464412.1"/>
</dbReference>
<reference evidence="4" key="1">
    <citation type="submission" date="2020-03" db="EMBL/GenBank/DDBJ databases">
        <title>Site-based positive gene gene selection in Geosmithia morbida across the United States reveals a broad range of putative effectors and factors for local host and environmental adapation.</title>
        <authorList>
            <person name="Onufrak A."/>
            <person name="Murdoch R.W."/>
            <person name="Gazis R."/>
            <person name="Huff M."/>
            <person name="Staton M."/>
            <person name="Klingeman W."/>
            <person name="Hadziabdic D."/>
        </authorList>
    </citation>
    <scope>NUCLEOTIDE SEQUENCE</scope>
    <source>
        <strain evidence="4">1262</strain>
    </source>
</reference>
<dbReference type="PROSITE" id="PS50013">
    <property type="entry name" value="CHROMO_2"/>
    <property type="match status" value="1"/>
</dbReference>
<evidence type="ECO:0000259" key="3">
    <source>
        <dbReference type="PROSITE" id="PS50013"/>
    </source>
</evidence>
<dbReference type="CDD" id="cd18966">
    <property type="entry name" value="chromodomain"/>
    <property type="match status" value="1"/>
</dbReference>
<gene>
    <name evidence="4" type="ORF">GMORB2_2432</name>
</gene>
<evidence type="ECO:0000256" key="2">
    <source>
        <dbReference type="SAM" id="MobiDB-lite"/>
    </source>
</evidence>
<dbReference type="GeneID" id="55968662"/>
<dbReference type="Gene3D" id="2.40.50.40">
    <property type="match status" value="1"/>
</dbReference>
<feature type="compositionally biased region" description="Acidic residues" evidence="2">
    <location>
        <begin position="170"/>
        <end position="179"/>
    </location>
</feature>
<dbReference type="EMBL" id="JAANYQ010000014">
    <property type="protein sequence ID" value="KAF4120946.1"/>
    <property type="molecule type" value="Genomic_DNA"/>
</dbReference>
<organism evidence="4 5">
    <name type="scientific">Geosmithia morbida</name>
    <dbReference type="NCBI Taxonomy" id="1094350"/>
    <lineage>
        <taxon>Eukaryota</taxon>
        <taxon>Fungi</taxon>
        <taxon>Dikarya</taxon>
        <taxon>Ascomycota</taxon>
        <taxon>Pezizomycotina</taxon>
        <taxon>Sordariomycetes</taxon>
        <taxon>Hypocreomycetidae</taxon>
        <taxon>Hypocreales</taxon>
        <taxon>Bionectriaceae</taxon>
        <taxon>Geosmithia</taxon>
    </lineage>
</organism>
<evidence type="ECO:0000313" key="5">
    <source>
        <dbReference type="Proteomes" id="UP000749293"/>
    </source>
</evidence>
<dbReference type="OrthoDB" id="436852at2759"/>
<feature type="region of interest" description="Disordered" evidence="2">
    <location>
        <begin position="165"/>
        <end position="269"/>
    </location>
</feature>
<dbReference type="Pfam" id="PF00385">
    <property type="entry name" value="Chromo"/>
    <property type="match status" value="1"/>
</dbReference>
<feature type="compositionally biased region" description="Polar residues" evidence="2">
    <location>
        <begin position="223"/>
        <end position="236"/>
    </location>
</feature>
<dbReference type="InterPro" id="IPR016197">
    <property type="entry name" value="Chromo-like_dom_sf"/>
</dbReference>
<dbReference type="SUPFAM" id="SSF54160">
    <property type="entry name" value="Chromo domain-like"/>
    <property type="match status" value="1"/>
</dbReference>
<feature type="domain" description="Chromo" evidence="3">
    <location>
        <begin position="53"/>
        <end position="90"/>
    </location>
</feature>
<evidence type="ECO:0000313" key="4">
    <source>
        <dbReference type="EMBL" id="KAF4120946.1"/>
    </source>
</evidence>
<evidence type="ECO:0000256" key="1">
    <source>
        <dbReference type="ARBA" id="ARBA00011353"/>
    </source>
</evidence>
<feature type="compositionally biased region" description="Polar residues" evidence="2">
    <location>
        <begin position="364"/>
        <end position="390"/>
    </location>
</feature>
<keyword evidence="5" id="KW-1185">Reference proteome</keyword>
<dbReference type="InterPro" id="IPR023780">
    <property type="entry name" value="Chromo_domain"/>
</dbReference>
<feature type="region of interest" description="Disordered" evidence="2">
    <location>
        <begin position="405"/>
        <end position="493"/>
    </location>
</feature>
<comment type="subunit">
    <text evidence="1">Component of the NuA4 histone acetyltransferase complex.</text>
</comment>
<comment type="caution">
    <text evidence="4">The sequence shown here is derived from an EMBL/GenBank/DDBJ whole genome shotgun (WGS) entry which is preliminary data.</text>
</comment>
<dbReference type="GO" id="GO:0006338">
    <property type="term" value="P:chromatin remodeling"/>
    <property type="evidence" value="ECO:0007669"/>
    <property type="project" value="UniProtKB-ARBA"/>
</dbReference>
<feature type="compositionally biased region" description="Polar residues" evidence="2">
    <location>
        <begin position="464"/>
        <end position="473"/>
    </location>
</feature>
<feature type="region of interest" description="Disordered" evidence="2">
    <location>
        <begin position="299"/>
        <end position="390"/>
    </location>
</feature>
<name>A0A9P5D1Y4_9HYPO</name>
<sequence>MGTGIGSASISRVSFTLSTRSTSVLPVQETTSDDDLISLSSTIDETHDSDEEWMAEGILAEGVMDGEMKYLVEWTGFPLDDATWEPASHLNDILLGEWAAQKEKVKRGEAPRFKIRTWRDAAVKNLCDRHARHEKRNARRVKDGLVPTSWNPSLERLIELVDIATPKDPDDADSDEDSIDFDRLDHSGPVPRKVTPHEQGAALFDNIKQRSQSPADRHAAITSKASPSGRNASASKPKNGAPTSKPAANKLSRLLSRPPITDRPQVPLLPKKRQIVKSAIKSSKKSTKPVSNIFISGKQRKVHTHTAPNQSLFGHSAGIRNGENRAPTQIPRSLIHLDGRPTAPLQIIGPAADKDKTPAHKSPSAPQGSTSSQQPGVPQESSTPQSQLPTEYQDMMIIDIPATSAPELRGQTAPPRPPSALKKGTQESRRKSVGWVDSDQLVPDNNVAYNSPEESMFVPDEAPQSESSMQDISTDAAEIPKPPTPPRGYKKPSQASIPIDIAQQQTVPVLCFVGENLAFRHTCTAVDFGTQFRRSPQLVLNLARGSITALSEPAALESLAQWLRPAARAVMFHTDNYCILAFPADSSEWELEAADVPKTDGPLKFTIFERTFSDTDLPKTDEKGPRGLQDWELSLPKELARMSALDSSQVLPHNDRRLLGRRQVFLAFPPGAIEESRLIAQWFITVSNLECDIYDSLSPGAWSQFLKRGCGTVVIHEDALWKTRQFPGMLSVLDQVAAGNYAISVFKKGYGDNEVLAEWPGTSRLTGDIGLLPVFSGGKAFLMTPSFVITQPHQASLFLGYFNRSLAITKAAFRAILIVPADFEDWLADLIVERSRRPTDKNLEHHKKDIESLEKMMNYMDQLVALTHEGDLSSPLVYAPAMIDASDEQSLVNWFGWWSIMNMNQIGMRESDDEEVMRAVEAKELLSLGTTEAATTTTTTASAPTLVSGLSLTDRTAEKRLGGATRLKIVPNDEVRTLREHLKNIQKTARSLQPMLWVYFIPVTHWDSRKDRLALGKRPTGASFSQWFRYMSPFDSQGGNHGINTSATLFYTSEGGGGIASSDINAASRPWLVFFRPVEPHRKTWKETELLIFDPAYRGRVGARDVVHEGDLVDVQQRLLASVNEFNANKNPTMPLTKVWLAGWRNSIESPHAEALDITLDFLDLCIRDPKMWLPAPKEAMESRGWKIVIPTSAGKNRPESMDVDEPDGAKGSKIDSFKIDGISKKMAERGSAGEEAKVAIEKRANEMLTEGLDDTDDDPGADYLSRKKVLFLPPRGRLNKGNKGESVCVNEIFRQSRLAESRGEKTMTFVYSATRFWYAHQVEEGRDFKHMMVDGWDKVFSHLRIP</sequence>
<dbReference type="InterPro" id="IPR000953">
    <property type="entry name" value="Chromo/chromo_shadow_dom"/>
</dbReference>
<protein>
    <submittedName>
        <fullName evidence="4">Chromo domain-containing protein 1</fullName>
    </submittedName>
</protein>
<proteinExistence type="predicted"/>
<dbReference type="Proteomes" id="UP000749293">
    <property type="component" value="Unassembled WGS sequence"/>
</dbReference>
<accession>A0A9P5D1Y4</accession>